<name>A0A4R4YD76_9ACTN</name>
<proteinExistence type="predicted"/>
<dbReference type="AlphaFoldDB" id="A0A4R4YD76"/>
<reference evidence="1 2" key="1">
    <citation type="submission" date="2019-03" db="EMBL/GenBank/DDBJ databases">
        <title>Draft genome sequences of novel Actinobacteria.</title>
        <authorList>
            <person name="Sahin N."/>
            <person name="Ay H."/>
            <person name="Saygin H."/>
        </authorList>
    </citation>
    <scope>NUCLEOTIDE SEQUENCE [LARGE SCALE GENOMIC DNA]</scope>
    <source>
        <strain evidence="1 2">CH32</strain>
    </source>
</reference>
<dbReference type="OrthoDB" id="3537672at2"/>
<dbReference type="RefSeq" id="WP_132618874.1">
    <property type="nucleotide sequence ID" value="NZ_JBITLL010000008.1"/>
</dbReference>
<comment type="caution">
    <text evidence="1">The sequence shown here is derived from an EMBL/GenBank/DDBJ whole genome shotgun (WGS) entry which is preliminary data.</text>
</comment>
<gene>
    <name evidence="1" type="ORF">E1286_33330</name>
</gene>
<dbReference type="EMBL" id="SMKQ01000148">
    <property type="protein sequence ID" value="TDD41132.1"/>
    <property type="molecule type" value="Genomic_DNA"/>
</dbReference>
<sequence>MPDERAEATGSCYACKRVFGYDPEEVVTFLVDPETGFPPGLTPLGSLRPATPEAVARSVDLPVCPDCVDKAERFGTNPWDGPGTSGPPSPN</sequence>
<accession>A0A4R4YD76</accession>
<evidence type="ECO:0000313" key="2">
    <source>
        <dbReference type="Proteomes" id="UP000295302"/>
    </source>
</evidence>
<keyword evidence="2" id="KW-1185">Reference proteome</keyword>
<protein>
    <submittedName>
        <fullName evidence="1">Uncharacterized protein</fullName>
    </submittedName>
</protein>
<dbReference type="Proteomes" id="UP000295302">
    <property type="component" value="Unassembled WGS sequence"/>
</dbReference>
<evidence type="ECO:0000313" key="1">
    <source>
        <dbReference type="EMBL" id="TDD41132.1"/>
    </source>
</evidence>
<organism evidence="1 2">
    <name type="scientific">Nonomuraea terrae</name>
    <dbReference type="NCBI Taxonomy" id="2530383"/>
    <lineage>
        <taxon>Bacteria</taxon>
        <taxon>Bacillati</taxon>
        <taxon>Actinomycetota</taxon>
        <taxon>Actinomycetes</taxon>
        <taxon>Streptosporangiales</taxon>
        <taxon>Streptosporangiaceae</taxon>
        <taxon>Nonomuraea</taxon>
    </lineage>
</organism>